<gene>
    <name evidence="3" type="ORF">DM868_02415</name>
</gene>
<evidence type="ECO:0000256" key="1">
    <source>
        <dbReference type="SAM" id="MobiDB-lite"/>
    </source>
</evidence>
<comment type="caution">
    <text evidence="3">The sequence shown here is derived from an EMBL/GenBank/DDBJ whole genome shotgun (WGS) entry which is preliminary data.</text>
</comment>
<sequence length="108" mass="11330">MTTADRPDEPDTPPGKDGAIRTKYDWTSTTPSTAVIETVAVASDREPVGIEPLYEVIDPDALDALVCSNGDEPAGDGVTVTFEFGGQSVTVHDGGSVEVRPVEPRSEA</sequence>
<organism evidence="3 4">
    <name type="scientific">Natronomonas salsuginis</name>
    <dbReference type="NCBI Taxonomy" id="2217661"/>
    <lineage>
        <taxon>Archaea</taxon>
        <taxon>Methanobacteriati</taxon>
        <taxon>Methanobacteriota</taxon>
        <taxon>Stenosarchaea group</taxon>
        <taxon>Halobacteria</taxon>
        <taxon>Halobacteriales</taxon>
        <taxon>Natronomonadaceae</taxon>
        <taxon>Natronomonas</taxon>
    </lineage>
</organism>
<accession>A0A4U5JGK2</accession>
<dbReference type="OrthoDB" id="218532at2157"/>
<feature type="region of interest" description="Disordered" evidence="1">
    <location>
        <begin position="1"/>
        <end position="24"/>
    </location>
</feature>
<name>A0A4U5JGK2_9EURY</name>
<dbReference type="EMBL" id="QKNX01000001">
    <property type="protein sequence ID" value="TKR27955.1"/>
    <property type="molecule type" value="Genomic_DNA"/>
</dbReference>
<protein>
    <recommendedName>
        <fullName evidence="2">Halobacterial output domain-containing protein</fullName>
    </recommendedName>
</protein>
<dbReference type="Pfam" id="PF18545">
    <property type="entry name" value="HalOD1"/>
    <property type="match status" value="1"/>
</dbReference>
<dbReference type="Proteomes" id="UP000308037">
    <property type="component" value="Unassembled WGS sequence"/>
</dbReference>
<dbReference type="RefSeq" id="WP_137275255.1">
    <property type="nucleotide sequence ID" value="NZ_QKNX01000001.1"/>
</dbReference>
<keyword evidence="4" id="KW-1185">Reference proteome</keyword>
<dbReference type="InterPro" id="IPR040624">
    <property type="entry name" value="HalOD1"/>
</dbReference>
<reference evidence="3 4" key="1">
    <citation type="submission" date="2019-04" db="EMBL/GenBank/DDBJ databases">
        <title>Natronomonas sp. F20-122 a newhaloarchaeon isolated from a saline saltern of Isla Bacuta, Huelva, Spain.</title>
        <authorList>
            <person name="Duran-Viseras A."/>
            <person name="Sanchez-Porro C."/>
            <person name="Ventosa A."/>
        </authorList>
    </citation>
    <scope>NUCLEOTIDE SEQUENCE [LARGE SCALE GENOMIC DNA]</scope>
    <source>
        <strain evidence="3 4">F20-122</strain>
    </source>
</reference>
<dbReference type="AlphaFoldDB" id="A0A4U5JGK2"/>
<evidence type="ECO:0000259" key="2">
    <source>
        <dbReference type="Pfam" id="PF18545"/>
    </source>
</evidence>
<proteinExistence type="predicted"/>
<evidence type="ECO:0000313" key="3">
    <source>
        <dbReference type="EMBL" id="TKR27955.1"/>
    </source>
</evidence>
<evidence type="ECO:0000313" key="4">
    <source>
        <dbReference type="Proteomes" id="UP000308037"/>
    </source>
</evidence>
<feature type="domain" description="Halobacterial output" evidence="2">
    <location>
        <begin position="28"/>
        <end position="101"/>
    </location>
</feature>